<feature type="transmembrane region" description="Helical" evidence="14">
    <location>
        <begin position="21"/>
        <end position="39"/>
    </location>
</feature>
<feature type="region of interest" description="Disordered" evidence="13">
    <location>
        <begin position="1139"/>
        <end position="1164"/>
    </location>
</feature>
<dbReference type="GO" id="GO:0005876">
    <property type="term" value="C:spindle microtubule"/>
    <property type="evidence" value="ECO:0007669"/>
    <property type="project" value="TreeGrafter"/>
</dbReference>
<feature type="compositionally biased region" description="Polar residues" evidence="13">
    <location>
        <begin position="406"/>
        <end position="420"/>
    </location>
</feature>
<feature type="region of interest" description="Disordered" evidence="13">
    <location>
        <begin position="388"/>
        <end position="420"/>
    </location>
</feature>
<dbReference type="Pfam" id="PF21033">
    <property type="entry name" value="RMD1-3"/>
    <property type="match status" value="1"/>
</dbReference>
<keyword evidence="5" id="KW-0493">Microtubule</keyword>
<evidence type="ECO:0000256" key="6">
    <source>
        <dbReference type="ARBA" id="ARBA00022989"/>
    </source>
</evidence>
<comment type="caution">
    <text evidence="15">The sequence shown here is derived from an EMBL/GenBank/DDBJ whole genome shotgun (WGS) entry which is preliminary data.</text>
</comment>
<evidence type="ECO:0000313" key="15">
    <source>
        <dbReference type="EMBL" id="KAK1333142.1"/>
    </source>
</evidence>
<organism evidence="15 16">
    <name type="scientific">Cnephaeus nilssonii</name>
    <name type="common">Northern bat</name>
    <name type="synonym">Eptesicus nilssonii</name>
    <dbReference type="NCBI Taxonomy" id="3371016"/>
    <lineage>
        <taxon>Eukaryota</taxon>
        <taxon>Metazoa</taxon>
        <taxon>Chordata</taxon>
        <taxon>Craniata</taxon>
        <taxon>Vertebrata</taxon>
        <taxon>Euteleostomi</taxon>
        <taxon>Mammalia</taxon>
        <taxon>Eutheria</taxon>
        <taxon>Laurasiatheria</taxon>
        <taxon>Chiroptera</taxon>
        <taxon>Yangochiroptera</taxon>
        <taxon>Vespertilionidae</taxon>
        <taxon>Cnephaeus</taxon>
    </lineage>
</organism>
<sequence>MANGPDRNKNQEMPHSTNKELILGIMVGTTGISLLLLWYHKVCKPRTAMNLSKFLSLGDAFDSVTLQDEMQKDQGTAAIFQGRQLQILEKLNELLTNMEELREEIRILKETIPKLEECVRDELGGKTRISPQHRARKRRLVTVQSSGTSNSSEEAESEGGCCKKDQNFQQNCPADQVTSDPLHHGTSSVSQQPKFLNPPTNRPKVRKVSIRRGSKNFTTSSTISAFSSPSNRRQSLFGKFQKSSGSLQRQPSRANFDSEDKSSVSDIKISSEHFAFRSRRPFSTPKLSIISCYESAMFFDLQSSSENMMDLSEIEVASKISRIAVEKYLSSCSPDYNTKHFINFETKVHSSANPTGADRDHHRRSTATYLSLPTLISQSHLQSDIAGATQEGGQPEEELLPDDFQSHSASRPSAVTSGSGTSVPHNVAFASFYKHTRRFTPLLNEVISDSFDGGNIAKSSQDEDKSSPIEIPNLRYITASTDTEEQSFPVPKALNIHVEELNLDALLQKADNLRMDESKKKESFELLCDHKEKFRDEIEFIWRLVRAYGDMYELSTNTEEKKHYANIGRTLGEKAVTRAPMNGHCHLWYAVLCGYVSEFEGLQNKVNYGYCFKQHLDKAIQLIPEEPFLYYLNGRYCYAVSKLSWIEKKMAATLFGKIPSSTIQEALQNFLKVEELHPGFSKSNYMYLSKCYRDLKQTENAKKFRDLAEQLPCITREDKTAEEEVQKISMALKKPDVLPDDLPDKAGAVRETQVPGARGKLVLAARGRKAYSCMNFSPNPSDNYCLFSVSMILSPQECSSEQREASDQKNHATKQTVTGLGPGTAFSQVWGGGAHDSITHTAIVRELTEAAVSLLSPGEIIKTDLPKSPASKIKLVSGACGTGTLLGERSYQSSILSFPFYDYKEYWCFFTFQNPLLGKTSGSDPQDVPLCVRSHTPTLPQPGSVSLSQYTLLCKTGPREAGPRPHPLSQPLLVVMGEKSCNRVSCCTLPHPACSPPLSPRPAISSSPPAFLTSPPARSPSFFPGPASAPPFCPGLPSLPTCLLFPSPPARLLCQPACFSLLPRPRLHSSLLPRPRLRSSLLPRPAFSASPPAFPFSPGPASTPPFSPGPASALPFSPGPPSLPARLLFPSPPAPPPLLPSPLAPPPLLPSPPAPPFSPAPPAQLPSPRPHLLNFLLPGPASAPPFSSPQLACFSVALLPSAALGFFLRCRDMQISHHLCLDNLHIRPDWLESRHPPPKEVEGESRGIISISRCPVQMQAPGGSDDPVSLLLRLPASCRL</sequence>
<dbReference type="GO" id="GO:0005739">
    <property type="term" value="C:mitochondrion"/>
    <property type="evidence" value="ECO:0007669"/>
    <property type="project" value="TreeGrafter"/>
</dbReference>
<comment type="similarity">
    <text evidence="9">Belongs to the RMDN family.</text>
</comment>
<evidence type="ECO:0000256" key="14">
    <source>
        <dbReference type="SAM" id="Phobius"/>
    </source>
</evidence>
<feature type="compositionally biased region" description="Polar residues" evidence="13">
    <location>
        <begin position="167"/>
        <end position="194"/>
    </location>
</feature>
<feature type="coiled-coil region" evidence="12">
    <location>
        <begin position="84"/>
        <end position="118"/>
    </location>
</feature>
<dbReference type="InterPro" id="IPR049039">
    <property type="entry name" value="RMD1-3_a_helical_rpt"/>
</dbReference>
<dbReference type="EMBL" id="JAULJE010000017">
    <property type="protein sequence ID" value="KAK1333142.1"/>
    <property type="molecule type" value="Genomic_DNA"/>
</dbReference>
<evidence type="ECO:0000256" key="7">
    <source>
        <dbReference type="ARBA" id="ARBA00023054"/>
    </source>
</evidence>
<dbReference type="SUPFAM" id="SSF48452">
    <property type="entry name" value="TPR-like"/>
    <property type="match status" value="1"/>
</dbReference>
<accession>A0AA40HKY9</accession>
<evidence type="ECO:0000256" key="9">
    <source>
        <dbReference type="ARBA" id="ARBA00038360"/>
    </source>
</evidence>
<feature type="compositionally biased region" description="Basic residues" evidence="13">
    <location>
        <begin position="203"/>
        <end position="214"/>
    </location>
</feature>
<dbReference type="GO" id="GO:0097431">
    <property type="term" value="C:mitotic spindle pole"/>
    <property type="evidence" value="ECO:0007669"/>
    <property type="project" value="TreeGrafter"/>
</dbReference>
<evidence type="ECO:0000256" key="4">
    <source>
        <dbReference type="ARBA" id="ARBA00022692"/>
    </source>
</evidence>
<reference evidence="15" key="1">
    <citation type="submission" date="2023-06" db="EMBL/GenBank/DDBJ databases">
        <title>Reference genome for the Northern bat (Eptesicus nilssonii), a most northern bat species.</title>
        <authorList>
            <person name="Laine V.N."/>
            <person name="Pulliainen A.T."/>
            <person name="Lilley T.M."/>
        </authorList>
    </citation>
    <scope>NUCLEOTIDE SEQUENCE</scope>
    <source>
        <strain evidence="15">BLF_Eptnil</strain>
        <tissue evidence="15">Kidney</tissue>
    </source>
</reference>
<evidence type="ECO:0000256" key="5">
    <source>
        <dbReference type="ARBA" id="ARBA00022701"/>
    </source>
</evidence>
<keyword evidence="8 14" id="KW-0472">Membrane</keyword>
<feature type="compositionally biased region" description="Polar residues" evidence="13">
    <location>
        <begin position="241"/>
        <end position="255"/>
    </location>
</feature>
<evidence type="ECO:0000256" key="12">
    <source>
        <dbReference type="SAM" id="Coils"/>
    </source>
</evidence>
<evidence type="ECO:0000256" key="11">
    <source>
        <dbReference type="ARBA" id="ARBA00041609"/>
    </source>
</evidence>
<evidence type="ECO:0000256" key="10">
    <source>
        <dbReference type="ARBA" id="ARBA00039964"/>
    </source>
</evidence>
<evidence type="ECO:0000256" key="8">
    <source>
        <dbReference type="ARBA" id="ARBA00023136"/>
    </source>
</evidence>
<keyword evidence="6 14" id="KW-1133">Transmembrane helix</keyword>
<comment type="subcellular location">
    <subcellularLocation>
        <location evidence="2">Cytoplasm</location>
        <location evidence="2">Cytoskeleton</location>
        <location evidence="2">Spindle pole</location>
    </subcellularLocation>
    <subcellularLocation>
        <location evidence="1">Membrane</location>
        <topology evidence="1">Single-pass membrane protein</topology>
    </subcellularLocation>
</comment>
<protein>
    <recommendedName>
        <fullName evidence="10">Regulator of microtubule dynamics protein 2</fullName>
    </recommendedName>
    <alternativeName>
        <fullName evidence="11">Protein FAM82A1</fullName>
    </alternativeName>
</protein>
<dbReference type="PANTHER" id="PTHR16056">
    <property type="entry name" value="REGULATOR OF MICROTUBULE DYNAMICS PROTEIN"/>
    <property type="match status" value="1"/>
</dbReference>
<evidence type="ECO:0000256" key="3">
    <source>
        <dbReference type="ARBA" id="ARBA00011375"/>
    </source>
</evidence>
<name>A0AA40HKY9_CNENI</name>
<dbReference type="Gene3D" id="1.25.40.10">
    <property type="entry name" value="Tetratricopeptide repeat domain"/>
    <property type="match status" value="1"/>
</dbReference>
<comment type="subunit">
    <text evidence="3">Interacts with microtubules.</text>
</comment>
<feature type="compositionally biased region" description="Basic and acidic residues" evidence="13">
    <location>
        <begin position="800"/>
        <end position="810"/>
    </location>
</feature>
<evidence type="ECO:0000256" key="2">
    <source>
        <dbReference type="ARBA" id="ARBA00004647"/>
    </source>
</evidence>
<dbReference type="GO" id="GO:0016020">
    <property type="term" value="C:membrane"/>
    <property type="evidence" value="ECO:0007669"/>
    <property type="project" value="UniProtKB-SubCell"/>
</dbReference>
<keyword evidence="7 12" id="KW-0175">Coiled coil</keyword>
<feature type="region of interest" description="Disordered" evidence="13">
    <location>
        <begin position="798"/>
        <end position="818"/>
    </location>
</feature>
<dbReference type="AlphaFoldDB" id="A0AA40HKY9"/>
<dbReference type="Proteomes" id="UP001177744">
    <property type="component" value="Unassembled WGS sequence"/>
</dbReference>
<proteinExistence type="inferred from homology"/>
<keyword evidence="4 14" id="KW-0812">Transmembrane</keyword>
<evidence type="ECO:0000313" key="16">
    <source>
        <dbReference type="Proteomes" id="UP001177744"/>
    </source>
</evidence>
<evidence type="ECO:0000256" key="1">
    <source>
        <dbReference type="ARBA" id="ARBA00004167"/>
    </source>
</evidence>
<keyword evidence="16" id="KW-1185">Reference proteome</keyword>
<dbReference type="PANTHER" id="PTHR16056:SF15">
    <property type="entry name" value="REGULATOR OF MICROTUBULE DYNAMICS PROTEIN 2"/>
    <property type="match status" value="1"/>
</dbReference>
<dbReference type="GO" id="GO:0008017">
    <property type="term" value="F:microtubule binding"/>
    <property type="evidence" value="ECO:0007669"/>
    <property type="project" value="TreeGrafter"/>
</dbReference>
<evidence type="ECO:0000256" key="13">
    <source>
        <dbReference type="SAM" id="MobiDB-lite"/>
    </source>
</evidence>
<dbReference type="InterPro" id="IPR011990">
    <property type="entry name" value="TPR-like_helical_dom_sf"/>
</dbReference>
<feature type="region of interest" description="Disordered" evidence="13">
    <location>
        <begin position="240"/>
        <end position="262"/>
    </location>
</feature>
<gene>
    <name evidence="15" type="ORF">QTO34_006679</name>
</gene>
<feature type="region of interest" description="Disordered" evidence="13">
    <location>
        <begin position="126"/>
        <end position="214"/>
    </location>
</feature>
<feature type="compositionally biased region" description="Basic residues" evidence="13">
    <location>
        <begin position="131"/>
        <end position="140"/>
    </location>
</feature>